<keyword evidence="4 5" id="KW-0539">Nucleus</keyword>
<dbReference type="PANTHER" id="PTHR15840:SF10">
    <property type="entry name" value="EKC_KEOPS COMPLEX SUBUNIT TPRKB"/>
    <property type="match status" value="1"/>
</dbReference>
<dbReference type="EMBL" id="CAXITT010000037">
    <property type="protein sequence ID" value="CAL1528764.1"/>
    <property type="molecule type" value="Genomic_DNA"/>
</dbReference>
<comment type="subcellular location">
    <subcellularLocation>
        <location evidence="1">Nucleus</location>
    </subcellularLocation>
</comment>
<dbReference type="PANTHER" id="PTHR15840">
    <property type="entry name" value="CGI-121 FAMILY MEMBER"/>
    <property type="match status" value="1"/>
</dbReference>
<evidence type="ECO:0000256" key="3">
    <source>
        <dbReference type="ARBA" id="ARBA00022694"/>
    </source>
</evidence>
<dbReference type="GO" id="GO:0005634">
    <property type="term" value="C:nucleus"/>
    <property type="evidence" value="ECO:0007669"/>
    <property type="project" value="UniProtKB-SubCell"/>
</dbReference>
<evidence type="ECO:0000256" key="5">
    <source>
        <dbReference type="RuleBase" id="RU004398"/>
    </source>
</evidence>
<dbReference type="NCBIfam" id="NF011465">
    <property type="entry name" value="PRK14886.1-1"/>
    <property type="match status" value="1"/>
</dbReference>
<dbReference type="InterPro" id="IPR013926">
    <property type="entry name" value="CGI121/TPRKB"/>
</dbReference>
<sequence length="183" mass="20028">MAAHRKIKHTIYNDSTITFALFVNLESCKNIRKCVMNGTVEASLLKSSMIIDPFQVLVAANKAVHLYKSNSMMTKNVHSEILFCLSPSKNISESFRAFGAADSDTSVFVAIVNDTEDKTLAKVSEILGHQPVPLEGVSSLGDIKLITKAYKLTDEELSHFPMLDALVSRIAAKEIITAGKGRI</sequence>
<dbReference type="SUPFAM" id="SSF143870">
    <property type="entry name" value="PF0523-like"/>
    <property type="match status" value="1"/>
</dbReference>
<keyword evidence="3" id="KW-0819">tRNA processing</keyword>
<dbReference type="GO" id="GO:0002949">
    <property type="term" value="P:tRNA threonylcarbamoyladenosine modification"/>
    <property type="evidence" value="ECO:0007669"/>
    <property type="project" value="TreeGrafter"/>
</dbReference>
<evidence type="ECO:0000313" key="6">
    <source>
        <dbReference type="EMBL" id="CAL1528764.1"/>
    </source>
</evidence>
<protein>
    <submittedName>
        <fullName evidence="6">Uncharacterized protein</fullName>
    </submittedName>
</protein>
<keyword evidence="7" id="KW-1185">Reference proteome</keyword>
<evidence type="ECO:0000256" key="2">
    <source>
        <dbReference type="ARBA" id="ARBA00005546"/>
    </source>
</evidence>
<name>A0AAV2H7K2_LYMST</name>
<comment type="similarity">
    <text evidence="2 5">Belongs to the CGI121/TPRKB family.</text>
</comment>
<evidence type="ECO:0000256" key="1">
    <source>
        <dbReference type="ARBA" id="ARBA00004123"/>
    </source>
</evidence>
<dbReference type="AlphaFoldDB" id="A0AAV2H7K2"/>
<dbReference type="GO" id="GO:0005829">
    <property type="term" value="C:cytosol"/>
    <property type="evidence" value="ECO:0007669"/>
    <property type="project" value="TreeGrafter"/>
</dbReference>
<reference evidence="6 7" key="1">
    <citation type="submission" date="2024-04" db="EMBL/GenBank/DDBJ databases">
        <authorList>
            <consortium name="Genoscope - CEA"/>
            <person name="William W."/>
        </authorList>
    </citation>
    <scope>NUCLEOTIDE SEQUENCE [LARGE SCALE GENOMIC DNA]</scope>
</reference>
<dbReference type="InterPro" id="IPR036504">
    <property type="entry name" value="CGI121/TPRKB_sf"/>
</dbReference>
<dbReference type="GO" id="GO:0000408">
    <property type="term" value="C:EKC/KEOPS complex"/>
    <property type="evidence" value="ECO:0007669"/>
    <property type="project" value="TreeGrafter"/>
</dbReference>
<proteinExistence type="inferred from homology"/>
<dbReference type="Pfam" id="PF08617">
    <property type="entry name" value="CGI-121"/>
    <property type="match status" value="1"/>
</dbReference>
<gene>
    <name evidence="6" type="ORF">GSLYS_00002934001</name>
</gene>
<dbReference type="Gene3D" id="3.30.2380.10">
    <property type="entry name" value="CGI121/TPRKB"/>
    <property type="match status" value="1"/>
</dbReference>
<comment type="caution">
    <text evidence="6">The sequence shown here is derived from an EMBL/GenBank/DDBJ whole genome shotgun (WGS) entry which is preliminary data.</text>
</comment>
<evidence type="ECO:0000313" key="7">
    <source>
        <dbReference type="Proteomes" id="UP001497497"/>
    </source>
</evidence>
<organism evidence="6 7">
    <name type="scientific">Lymnaea stagnalis</name>
    <name type="common">Great pond snail</name>
    <name type="synonym">Helix stagnalis</name>
    <dbReference type="NCBI Taxonomy" id="6523"/>
    <lineage>
        <taxon>Eukaryota</taxon>
        <taxon>Metazoa</taxon>
        <taxon>Spiralia</taxon>
        <taxon>Lophotrochozoa</taxon>
        <taxon>Mollusca</taxon>
        <taxon>Gastropoda</taxon>
        <taxon>Heterobranchia</taxon>
        <taxon>Euthyneura</taxon>
        <taxon>Panpulmonata</taxon>
        <taxon>Hygrophila</taxon>
        <taxon>Lymnaeoidea</taxon>
        <taxon>Lymnaeidae</taxon>
        <taxon>Lymnaea</taxon>
    </lineage>
</organism>
<accession>A0AAV2H7K2</accession>
<evidence type="ECO:0000256" key="4">
    <source>
        <dbReference type="ARBA" id="ARBA00023242"/>
    </source>
</evidence>
<dbReference type="Proteomes" id="UP001497497">
    <property type="component" value="Unassembled WGS sequence"/>
</dbReference>